<evidence type="ECO:0000313" key="12">
    <source>
        <dbReference type="Proteomes" id="UP000248783"/>
    </source>
</evidence>
<gene>
    <name evidence="11" type="ORF">DNL40_05440</name>
</gene>
<evidence type="ECO:0000256" key="9">
    <source>
        <dbReference type="RuleBase" id="RU361157"/>
    </source>
</evidence>
<keyword evidence="8 9" id="KW-0472">Membrane</keyword>
<evidence type="ECO:0000256" key="2">
    <source>
        <dbReference type="ARBA" id="ARBA00007783"/>
    </source>
</evidence>
<evidence type="ECO:0000256" key="8">
    <source>
        <dbReference type="ARBA" id="ARBA00023136"/>
    </source>
</evidence>
<organism evidence="11 12">
    <name type="scientific">Xylanimonas oleitrophica</name>
    <dbReference type="NCBI Taxonomy" id="2607479"/>
    <lineage>
        <taxon>Bacteria</taxon>
        <taxon>Bacillati</taxon>
        <taxon>Actinomycetota</taxon>
        <taxon>Actinomycetes</taxon>
        <taxon>Micrococcales</taxon>
        <taxon>Promicromonosporaceae</taxon>
        <taxon>Xylanimonas</taxon>
    </lineage>
</organism>
<sequence>MSAAAGLPLTTPGQGRGLLDVLDRRYLLRLIVRKELRVRYRGSVLGMAWTYVKPAIQFGVYFLALGVFLGQREAVPDYAVYLFSGIIVMNFFGEGFGNATRSILWNAPLVNKIYLPRELFPVASLWVSAVHFFPQFLVLLVAAVVAGWRPTPAELAAGVVGFVIVALLALGLGLLFGAVNVFYRDAENFVDLIVMVATWGSPVLYTWNLVHAALPEWLWRIYQANPLTAAVELFHYAFWYGGTGRPQSLPAGGAPLPPDLWTWAGIALVVSLVVVTVGQIVFRRLEGRFAQEL</sequence>
<feature type="transmembrane region" description="Helical" evidence="9">
    <location>
        <begin position="222"/>
        <end position="240"/>
    </location>
</feature>
<reference evidence="11 12" key="1">
    <citation type="submission" date="2018-06" db="EMBL/GenBank/DDBJ databases">
        <title>Whole genome sequencing of a novel hydrocarbon degrading bacterial strain, PW21 isolated from oil contaminated produced water sample.</title>
        <authorList>
            <person name="Nagkirti P."/>
            <person name="Shaikh A."/>
            <person name="Gowdaman V."/>
            <person name="Engineer A.E."/>
            <person name="Dagar S."/>
            <person name="Dhakephalkar P.K."/>
        </authorList>
    </citation>
    <scope>NUCLEOTIDE SEQUENCE [LARGE SCALE GENOMIC DNA]</scope>
    <source>
        <strain evidence="11 12">PW21</strain>
    </source>
</reference>
<dbReference type="PROSITE" id="PS51012">
    <property type="entry name" value="ABC_TM2"/>
    <property type="match status" value="1"/>
</dbReference>
<dbReference type="PANTHER" id="PTHR30413:SF8">
    <property type="entry name" value="TRANSPORT PERMEASE PROTEIN"/>
    <property type="match status" value="1"/>
</dbReference>
<dbReference type="EMBL" id="QKWH01000002">
    <property type="protein sequence ID" value="PZR54340.1"/>
    <property type="molecule type" value="Genomic_DNA"/>
</dbReference>
<evidence type="ECO:0000259" key="10">
    <source>
        <dbReference type="PROSITE" id="PS51012"/>
    </source>
</evidence>
<feature type="transmembrane region" description="Helical" evidence="9">
    <location>
        <begin position="260"/>
        <end position="282"/>
    </location>
</feature>
<keyword evidence="12" id="KW-1185">Reference proteome</keyword>
<protein>
    <recommendedName>
        <fullName evidence="9">Transport permease protein</fullName>
    </recommendedName>
</protein>
<dbReference type="InterPro" id="IPR013525">
    <property type="entry name" value="ABC2_TM"/>
</dbReference>
<keyword evidence="3 9" id="KW-0813">Transport</keyword>
<keyword evidence="6 9" id="KW-0812">Transmembrane</keyword>
<feature type="transmembrane region" description="Helical" evidence="9">
    <location>
        <begin position="48"/>
        <end position="69"/>
    </location>
</feature>
<feature type="transmembrane region" description="Helical" evidence="9">
    <location>
        <begin position="155"/>
        <end position="183"/>
    </location>
</feature>
<feature type="transmembrane region" description="Helical" evidence="9">
    <location>
        <begin position="119"/>
        <end position="148"/>
    </location>
</feature>
<dbReference type="AlphaFoldDB" id="A0A2W5WT75"/>
<keyword evidence="4 9" id="KW-1003">Cell membrane</keyword>
<evidence type="ECO:0000256" key="5">
    <source>
        <dbReference type="ARBA" id="ARBA00022519"/>
    </source>
</evidence>
<comment type="similarity">
    <text evidence="2 9">Belongs to the ABC-2 integral membrane protein family.</text>
</comment>
<keyword evidence="7 9" id="KW-1133">Transmembrane helix</keyword>
<comment type="subcellular location">
    <subcellularLocation>
        <location evidence="1">Cell inner membrane</location>
        <topology evidence="1">Multi-pass membrane protein</topology>
    </subcellularLocation>
    <subcellularLocation>
        <location evidence="9">Cell membrane</location>
        <topology evidence="9">Multi-pass membrane protein</topology>
    </subcellularLocation>
</comment>
<evidence type="ECO:0000256" key="4">
    <source>
        <dbReference type="ARBA" id="ARBA00022475"/>
    </source>
</evidence>
<keyword evidence="5" id="KW-0997">Cell inner membrane</keyword>
<dbReference type="Proteomes" id="UP000248783">
    <property type="component" value="Unassembled WGS sequence"/>
</dbReference>
<accession>A0A2W5WT75</accession>
<evidence type="ECO:0000256" key="1">
    <source>
        <dbReference type="ARBA" id="ARBA00004429"/>
    </source>
</evidence>
<comment type="caution">
    <text evidence="11">The sequence shown here is derived from an EMBL/GenBank/DDBJ whole genome shotgun (WGS) entry which is preliminary data.</text>
</comment>
<dbReference type="GO" id="GO:0015920">
    <property type="term" value="P:lipopolysaccharide transport"/>
    <property type="evidence" value="ECO:0007669"/>
    <property type="project" value="TreeGrafter"/>
</dbReference>
<feature type="transmembrane region" description="Helical" evidence="9">
    <location>
        <begin position="189"/>
        <end position="210"/>
    </location>
</feature>
<dbReference type="RefSeq" id="WP_111250197.1">
    <property type="nucleotide sequence ID" value="NZ_QKWH01000002.1"/>
</dbReference>
<evidence type="ECO:0000256" key="6">
    <source>
        <dbReference type="ARBA" id="ARBA00022692"/>
    </source>
</evidence>
<proteinExistence type="inferred from homology"/>
<dbReference type="Pfam" id="PF01061">
    <property type="entry name" value="ABC2_membrane"/>
    <property type="match status" value="1"/>
</dbReference>
<evidence type="ECO:0000256" key="7">
    <source>
        <dbReference type="ARBA" id="ARBA00022989"/>
    </source>
</evidence>
<dbReference type="GO" id="GO:0005886">
    <property type="term" value="C:plasma membrane"/>
    <property type="evidence" value="ECO:0007669"/>
    <property type="project" value="UniProtKB-SubCell"/>
</dbReference>
<feature type="domain" description="ABC transmembrane type-2" evidence="10">
    <location>
        <begin position="45"/>
        <end position="285"/>
    </location>
</feature>
<dbReference type="InterPro" id="IPR047817">
    <property type="entry name" value="ABC2_TM_bact-type"/>
</dbReference>
<name>A0A2W5WT75_9MICO</name>
<evidence type="ECO:0000256" key="3">
    <source>
        <dbReference type="ARBA" id="ARBA00022448"/>
    </source>
</evidence>
<dbReference type="PANTHER" id="PTHR30413">
    <property type="entry name" value="INNER MEMBRANE TRANSPORT PERMEASE"/>
    <property type="match status" value="1"/>
</dbReference>
<evidence type="ECO:0000313" key="11">
    <source>
        <dbReference type="EMBL" id="PZR54340.1"/>
    </source>
</evidence>
<dbReference type="GO" id="GO:0140359">
    <property type="term" value="F:ABC-type transporter activity"/>
    <property type="evidence" value="ECO:0007669"/>
    <property type="project" value="InterPro"/>
</dbReference>
<feature type="transmembrane region" description="Helical" evidence="9">
    <location>
        <begin position="78"/>
        <end position="99"/>
    </location>
</feature>